<evidence type="ECO:0000313" key="3">
    <source>
        <dbReference type="EMBL" id="OUS43304.1"/>
    </source>
</evidence>
<accession>A0A1Y5I513</accession>
<reference evidence="3" key="1">
    <citation type="submission" date="2017-04" db="EMBL/GenBank/DDBJ databases">
        <title>Population genomics of picophytoplankton unveils novel chromosome hypervariability.</title>
        <authorList>
            <consortium name="DOE Joint Genome Institute"/>
            <person name="Blanc-Mathieu R."/>
            <person name="Krasovec M."/>
            <person name="Hebrard M."/>
            <person name="Yau S."/>
            <person name="Desgranges E."/>
            <person name="Martin J."/>
            <person name="Schackwitz W."/>
            <person name="Kuo A."/>
            <person name="Salin G."/>
            <person name="Donnadieu C."/>
            <person name="Desdevises Y."/>
            <person name="Sanchez-Ferandin S."/>
            <person name="Moreau H."/>
            <person name="Rivals E."/>
            <person name="Grigoriev I.V."/>
            <person name="Grimsley N."/>
            <person name="Eyre-Walker A."/>
            <person name="Piganeau G."/>
        </authorList>
    </citation>
    <scope>NUCLEOTIDE SEQUENCE [LARGE SCALE GENOMIC DNA]</scope>
    <source>
        <strain evidence="3">RCC 1115</strain>
    </source>
</reference>
<dbReference type="Proteomes" id="UP000195557">
    <property type="component" value="Unassembled WGS sequence"/>
</dbReference>
<feature type="region of interest" description="Disordered" evidence="2">
    <location>
        <begin position="1"/>
        <end position="22"/>
    </location>
</feature>
<evidence type="ECO:0000256" key="1">
    <source>
        <dbReference type="ARBA" id="ARBA00023054"/>
    </source>
</evidence>
<gene>
    <name evidence="3" type="ORF">BE221DRAFT_207759</name>
</gene>
<feature type="region of interest" description="Disordered" evidence="2">
    <location>
        <begin position="216"/>
        <end position="235"/>
    </location>
</feature>
<dbReference type="eggNOG" id="KOG4293">
    <property type="taxonomic scope" value="Eukaryota"/>
</dbReference>
<keyword evidence="1" id="KW-0175">Coiled coil</keyword>
<organism evidence="3">
    <name type="scientific">Ostreococcus tauri</name>
    <name type="common">Marine green alga</name>
    <dbReference type="NCBI Taxonomy" id="70448"/>
    <lineage>
        <taxon>Eukaryota</taxon>
        <taxon>Viridiplantae</taxon>
        <taxon>Chlorophyta</taxon>
        <taxon>Mamiellophyceae</taxon>
        <taxon>Mamiellales</taxon>
        <taxon>Bathycoccaceae</taxon>
        <taxon>Ostreococcus</taxon>
    </lineage>
</organism>
<dbReference type="GO" id="GO:0005634">
    <property type="term" value="C:nucleus"/>
    <property type="evidence" value="ECO:0007669"/>
    <property type="project" value="TreeGrafter"/>
</dbReference>
<name>A0A1Y5I513_OSTTA</name>
<dbReference type="EMBL" id="KZ155832">
    <property type="protein sequence ID" value="OUS43304.1"/>
    <property type="molecule type" value="Genomic_DNA"/>
</dbReference>
<evidence type="ECO:0000256" key="2">
    <source>
        <dbReference type="SAM" id="MobiDB-lite"/>
    </source>
</evidence>
<dbReference type="PANTHER" id="PTHR15885:SF1">
    <property type="entry name" value="COILED-COIL DOMAIN-CONTAINING PROTEIN 174"/>
    <property type="match status" value="1"/>
</dbReference>
<feature type="compositionally biased region" description="Basic and acidic residues" evidence="2">
    <location>
        <begin position="1"/>
        <end position="12"/>
    </location>
</feature>
<protein>
    <submittedName>
        <fullName evidence="3">Uncharacterized protein</fullName>
    </submittedName>
</protein>
<feature type="region of interest" description="Disordered" evidence="2">
    <location>
        <begin position="79"/>
        <end position="120"/>
    </location>
</feature>
<feature type="region of interest" description="Disordered" evidence="2">
    <location>
        <begin position="155"/>
        <end position="179"/>
    </location>
</feature>
<feature type="compositionally biased region" description="Basic and acidic residues" evidence="2">
    <location>
        <begin position="155"/>
        <end position="167"/>
    </location>
</feature>
<dbReference type="AlphaFoldDB" id="A0A1Y5I513"/>
<dbReference type="PANTHER" id="PTHR15885">
    <property type="entry name" value="COILED-COIL DOMAIN-CONTAINING PROTEIN 174"/>
    <property type="match status" value="1"/>
</dbReference>
<proteinExistence type="predicted"/>
<dbReference type="InterPro" id="IPR025066">
    <property type="entry name" value="CCDC174-like"/>
</dbReference>
<feature type="compositionally biased region" description="Basic and acidic residues" evidence="2">
    <location>
        <begin position="79"/>
        <end position="90"/>
    </location>
</feature>
<sequence>MSRDDARARDLGWRAGSSAMPARARAIENVNDASMIRLRSTMLSERARARASGGRRSANADASIGSRAVGALRVRENARGGVGRRADDGGRNAGVDARAAADREARVAGPSKTSRGVREALERKAEAYERLVRGEDDDFEAREDERVVDFTAKADARRRERDDHDGIRPGMGMMSDDMRRELERREWERGVDEEEREKERAAIARRVVFDIERETERERDARDDAKRQREDDDAARRERLKAKFLRDLKSGRRKLAK</sequence>